<feature type="domain" description="AMP-dependent synthetase/ligase" evidence="3">
    <location>
        <begin position="100"/>
        <end position="374"/>
    </location>
</feature>
<dbReference type="SUPFAM" id="SSF51735">
    <property type="entry name" value="NAD(P)-binding Rossmann-fold domains"/>
    <property type="match status" value="1"/>
</dbReference>
<dbReference type="Gene3D" id="3.40.50.720">
    <property type="entry name" value="NAD(P)-binding Rossmann-like Domain"/>
    <property type="match status" value="1"/>
</dbReference>
<dbReference type="SUPFAM" id="SSF56801">
    <property type="entry name" value="Acetyl-CoA synthetase-like"/>
    <property type="match status" value="1"/>
</dbReference>
<dbReference type="InterPro" id="IPR036291">
    <property type="entry name" value="NAD(P)-bd_dom_sf"/>
</dbReference>
<proteinExistence type="predicted"/>
<dbReference type="Pfam" id="PF23562">
    <property type="entry name" value="AMP-binding_C_3"/>
    <property type="match status" value="1"/>
</dbReference>
<dbReference type="InterPro" id="IPR000873">
    <property type="entry name" value="AMP-dep_synth/lig_dom"/>
</dbReference>
<dbReference type="InterPro" id="IPR051414">
    <property type="entry name" value="Adenylate-forming_Reductase"/>
</dbReference>
<dbReference type="InterPro" id="IPR013120">
    <property type="entry name" value="FAR_NAD-bd"/>
</dbReference>
<keyword evidence="2" id="KW-0597">Phosphoprotein</keyword>
<dbReference type="InterPro" id="IPR042099">
    <property type="entry name" value="ANL_N_sf"/>
</dbReference>
<evidence type="ECO:0000256" key="1">
    <source>
        <dbReference type="ARBA" id="ARBA00022450"/>
    </source>
</evidence>
<reference evidence="5 6" key="1">
    <citation type="journal article" date="2016" name="Mol. Biol. Evol.">
        <title>Comparative Genomics of Early-Diverging Mushroom-Forming Fungi Provides Insights into the Origins of Lignocellulose Decay Capabilities.</title>
        <authorList>
            <person name="Nagy L.G."/>
            <person name="Riley R."/>
            <person name="Tritt A."/>
            <person name="Adam C."/>
            <person name="Daum C."/>
            <person name="Floudas D."/>
            <person name="Sun H."/>
            <person name="Yadav J.S."/>
            <person name="Pangilinan J."/>
            <person name="Larsson K.H."/>
            <person name="Matsuura K."/>
            <person name="Barry K."/>
            <person name="Labutti K."/>
            <person name="Kuo R."/>
            <person name="Ohm R.A."/>
            <person name="Bhattacharya S.S."/>
            <person name="Shirouzu T."/>
            <person name="Yoshinaga Y."/>
            <person name="Martin F.M."/>
            <person name="Grigoriev I.V."/>
            <person name="Hibbett D.S."/>
        </authorList>
    </citation>
    <scope>NUCLEOTIDE SEQUENCE [LARGE SCALE GENOMIC DNA]</scope>
    <source>
        <strain evidence="5 6">HHB14362 ss-1</strain>
    </source>
</reference>
<dbReference type="EMBL" id="KV425556">
    <property type="protein sequence ID" value="KZT28667.1"/>
    <property type="molecule type" value="Genomic_DNA"/>
</dbReference>
<dbReference type="OrthoDB" id="429813at2759"/>
<organism evidence="5 6">
    <name type="scientific">Neolentinus lepideus HHB14362 ss-1</name>
    <dbReference type="NCBI Taxonomy" id="1314782"/>
    <lineage>
        <taxon>Eukaryota</taxon>
        <taxon>Fungi</taxon>
        <taxon>Dikarya</taxon>
        <taxon>Basidiomycota</taxon>
        <taxon>Agaricomycotina</taxon>
        <taxon>Agaricomycetes</taxon>
        <taxon>Gloeophyllales</taxon>
        <taxon>Gloeophyllaceae</taxon>
        <taxon>Neolentinus</taxon>
    </lineage>
</organism>
<dbReference type="Gene3D" id="3.40.50.12780">
    <property type="entry name" value="N-terminal domain of ligase-like"/>
    <property type="match status" value="1"/>
</dbReference>
<dbReference type="PANTHER" id="PTHR43439:SF2">
    <property type="entry name" value="ENZYME, PUTATIVE (JCVI)-RELATED"/>
    <property type="match status" value="1"/>
</dbReference>
<dbReference type="AlphaFoldDB" id="A0A165UT84"/>
<evidence type="ECO:0000259" key="3">
    <source>
        <dbReference type="Pfam" id="PF00501"/>
    </source>
</evidence>
<dbReference type="Proteomes" id="UP000076761">
    <property type="component" value="Unassembled WGS sequence"/>
</dbReference>
<evidence type="ECO:0000256" key="2">
    <source>
        <dbReference type="ARBA" id="ARBA00022553"/>
    </source>
</evidence>
<gene>
    <name evidence="5" type="ORF">NEOLEDRAFT_1128826</name>
</gene>
<evidence type="ECO:0000313" key="5">
    <source>
        <dbReference type="EMBL" id="KZT28667.1"/>
    </source>
</evidence>
<dbReference type="Pfam" id="PF00501">
    <property type="entry name" value="AMP-binding"/>
    <property type="match status" value="1"/>
</dbReference>
<protein>
    <submittedName>
        <fullName evidence="5">Acetyl-CoA synthetase-like protein</fullName>
    </submittedName>
</protein>
<evidence type="ECO:0000313" key="6">
    <source>
        <dbReference type="Proteomes" id="UP000076761"/>
    </source>
</evidence>
<keyword evidence="1" id="KW-0596">Phosphopantetheine</keyword>
<name>A0A165UT84_9AGAM</name>
<dbReference type="PANTHER" id="PTHR43439">
    <property type="entry name" value="PHENYLACETATE-COENZYME A LIGASE"/>
    <property type="match status" value="1"/>
</dbReference>
<feature type="domain" description="Thioester reductase (TE)" evidence="4">
    <location>
        <begin position="706"/>
        <end position="946"/>
    </location>
</feature>
<dbReference type="InParanoid" id="A0A165UT84"/>
<sequence length="1075" mass="119343">MSAFNYKCLPFPPLPPTQAINSPTFKPPPLDGTLTLPEIYDWHYRNTPKHPLFLYPDGDGTVHEILWPSAVRAIHQVGYILRPKVGNPMTQDGRPIVAVLAASDTITYFTVTMGIVRAGFAAFPISPRNSPAAVAHLLAKIKVSHVLVGAENALQELIKHALEMVPENSSHMQMNMSSMPTFEELYIDDDDFKPLSFERPDMDDPAIILHSSGSTAFPKPVIWTHYRMLQLGLIPYFGERDLTGKRLSCHAMPMFHGMGIMQTAWTAASGLVIAAFKPSTPATVPTPDSVFKGALDSRSDIIFCVPSFAEAWSKDPMKGHALREIDGILYGGGPLSKEAGDNLTSQGVSVLILYGCTEGGVMSSILPKTFDKDWEYFRISPHIKSYFVPDGHGHYEFVMIAHPYNLPCVLNTKIDGVDGYTTNDLLSPHPTKTGYWRIHGRADDQIMHNTGEKTNPGPLESIMNRDPYINAAVMFGRGRFNAGVLIDPSPMHRFDPRDTDKLVAFRNLIWPTLEYTNQYAPQHSRIFKEMILVASPSKPFTYTAKNTARRQAILAEYEAEIQALYDSVDETTQANIPLPSDWSYENCIGYVRTVVKQVLERLVLDGDDLFQHGCDSLQATWIRNSLLHALRETQCNVRNLSSGIVYANPSIARLATFISNHASSSRPLGPRLNKVSEMEEMVNKYNQNLPLHVPTLPAVRKDTIVLTGSTGGLGAVLLAQLLDHAAVEKVYGINRKSLSDGSLIVRQRKVFEERGLDTDLLESPKLVLVEADVNGNQFKLPPQSLEEIRNNCTHIIHNAYTVDFNMVLQSFEPHVRGIRNLIDLALSSRLPSPPRLLFISSVSVVRNMESSMGGTAEEIFVDASAAEGSGYSESKWACERLLAETASRTELRPIIIRVGQVSGSANGTWKVTDWVPCLIRSSVHLGCLPDSEKSISWIPADAAAASILQMRNAWSPVLHLASPKPVAWRTVFTTVSEMLGLPLVSYSAWMDKLEESNNQKSGEYMRKNPALLLMDFFRSARLTEGNPGKEAMGLPKLSLTRAVEVSEVLRETAPLTATDVQRWVEYWKRINFVPA</sequence>
<dbReference type="STRING" id="1314782.A0A165UT84"/>
<dbReference type="Pfam" id="PF07993">
    <property type="entry name" value="NAD_binding_4"/>
    <property type="match status" value="1"/>
</dbReference>
<keyword evidence="6" id="KW-1185">Reference proteome</keyword>
<evidence type="ECO:0000259" key="4">
    <source>
        <dbReference type="Pfam" id="PF07993"/>
    </source>
</evidence>
<accession>A0A165UT84</accession>